<evidence type="ECO:0000313" key="2">
    <source>
        <dbReference type="EMBL" id="CAF4434435.1"/>
    </source>
</evidence>
<feature type="non-terminal residue" evidence="2">
    <location>
        <position position="128"/>
    </location>
</feature>
<name>A0A820RFG5_9BILA</name>
<accession>A0A820RFG5</accession>
<feature type="compositionally biased region" description="Acidic residues" evidence="1">
    <location>
        <begin position="57"/>
        <end position="72"/>
    </location>
</feature>
<feature type="compositionally biased region" description="Basic and acidic residues" evidence="1">
    <location>
        <begin position="1"/>
        <end position="10"/>
    </location>
</feature>
<sequence>STTHPVEESTKTNSSRSITKRKHSISSIPQTPITVKKRTKQDSPVKKTPSKRKEKEVEEEAEEEQESEDEDDDNKKIPTVTKRTLNLDLSKYKTPPAFLSDLLPDTIVANDVYLFLDARKNSTKLISD</sequence>
<dbReference type="AlphaFoldDB" id="A0A820RFG5"/>
<evidence type="ECO:0000313" key="3">
    <source>
        <dbReference type="Proteomes" id="UP000663881"/>
    </source>
</evidence>
<organism evidence="2 3">
    <name type="scientific">Adineta steineri</name>
    <dbReference type="NCBI Taxonomy" id="433720"/>
    <lineage>
        <taxon>Eukaryota</taxon>
        <taxon>Metazoa</taxon>
        <taxon>Spiralia</taxon>
        <taxon>Gnathifera</taxon>
        <taxon>Rotifera</taxon>
        <taxon>Eurotatoria</taxon>
        <taxon>Bdelloidea</taxon>
        <taxon>Adinetida</taxon>
        <taxon>Adinetidae</taxon>
        <taxon>Adineta</taxon>
    </lineage>
</organism>
<evidence type="ECO:0000256" key="1">
    <source>
        <dbReference type="SAM" id="MobiDB-lite"/>
    </source>
</evidence>
<protein>
    <submittedName>
        <fullName evidence="2">Uncharacterized protein</fullName>
    </submittedName>
</protein>
<feature type="region of interest" description="Disordered" evidence="1">
    <location>
        <begin position="1"/>
        <end position="80"/>
    </location>
</feature>
<reference evidence="2" key="1">
    <citation type="submission" date="2021-02" db="EMBL/GenBank/DDBJ databases">
        <authorList>
            <person name="Nowell W R."/>
        </authorList>
    </citation>
    <scope>NUCLEOTIDE SEQUENCE</scope>
</reference>
<proteinExistence type="predicted"/>
<feature type="non-terminal residue" evidence="2">
    <location>
        <position position="1"/>
    </location>
</feature>
<comment type="caution">
    <text evidence="2">The sequence shown here is derived from an EMBL/GenBank/DDBJ whole genome shotgun (WGS) entry which is preliminary data.</text>
</comment>
<feature type="compositionally biased region" description="Basic and acidic residues" evidence="1">
    <location>
        <begin position="40"/>
        <end position="56"/>
    </location>
</feature>
<gene>
    <name evidence="2" type="ORF">OKA104_LOCUS53265</name>
</gene>
<dbReference type="Proteomes" id="UP000663881">
    <property type="component" value="Unassembled WGS sequence"/>
</dbReference>
<dbReference type="EMBL" id="CAJOAY010032786">
    <property type="protein sequence ID" value="CAF4434435.1"/>
    <property type="molecule type" value="Genomic_DNA"/>
</dbReference>